<keyword evidence="1" id="KW-0472">Membrane</keyword>
<feature type="transmembrane region" description="Helical" evidence="1">
    <location>
        <begin position="147"/>
        <end position="172"/>
    </location>
</feature>
<name>A0ABY9RYB4_9ACTN</name>
<evidence type="ECO:0000256" key="1">
    <source>
        <dbReference type="SAM" id="Phobius"/>
    </source>
</evidence>
<dbReference type="EMBL" id="CP133762">
    <property type="protein sequence ID" value="WMX47166.1"/>
    <property type="molecule type" value="Genomic_DNA"/>
</dbReference>
<dbReference type="Proteomes" id="UP001250858">
    <property type="component" value="Chromosome"/>
</dbReference>
<proteinExistence type="predicted"/>
<evidence type="ECO:0008006" key="4">
    <source>
        <dbReference type="Google" id="ProtNLM"/>
    </source>
</evidence>
<evidence type="ECO:0000313" key="3">
    <source>
        <dbReference type="Proteomes" id="UP001250858"/>
    </source>
</evidence>
<keyword evidence="3" id="KW-1185">Reference proteome</keyword>
<keyword evidence="1" id="KW-1133">Transmembrane helix</keyword>
<sequence>MSDAAAAGPLASLPVRRVRTTGWIVTALGPAVVAFAATSALLVASGRTALLLTATIVGVVAVLLNLCSAAVTTSVVDLWVLPRRGVTVTAVRSTPSPYGTPGFYVYRDRDGRTHHYLRRSTSSEVEVGYDPRNPVRHAGVYPLPLRLLATLSAVLLWALTAGVVVALMLIGFDR</sequence>
<gene>
    <name evidence="2" type="ORF">RGF97_23375</name>
</gene>
<protein>
    <recommendedName>
        <fullName evidence="4">DUF3592 domain-containing protein</fullName>
    </recommendedName>
</protein>
<accession>A0ABY9RYB4</accession>
<keyword evidence="1" id="KW-0812">Transmembrane</keyword>
<dbReference type="RefSeq" id="WP_128979889.1">
    <property type="nucleotide sequence ID" value="NZ_CP133762.1"/>
</dbReference>
<feature type="transmembrane region" description="Helical" evidence="1">
    <location>
        <begin position="20"/>
        <end position="43"/>
    </location>
</feature>
<feature type="transmembrane region" description="Helical" evidence="1">
    <location>
        <begin position="50"/>
        <end position="71"/>
    </location>
</feature>
<evidence type="ECO:0000313" key="2">
    <source>
        <dbReference type="EMBL" id="WMX47166.1"/>
    </source>
</evidence>
<reference evidence="2 3" key="1">
    <citation type="submission" date="2023-09" db="EMBL/GenBank/DDBJ databases">
        <title>Complete genome of Streptomyces roseicoloratus T14.</title>
        <authorList>
            <person name="Bashizi T."/>
            <person name="Kim M.-J."/>
            <person name="Lee G."/>
            <person name="Tagele S.B."/>
            <person name="Shin J.-H."/>
        </authorList>
    </citation>
    <scope>NUCLEOTIDE SEQUENCE [LARGE SCALE GENOMIC DNA]</scope>
    <source>
        <strain evidence="2 3">T14</strain>
    </source>
</reference>
<organism evidence="2 3">
    <name type="scientific">Streptomyces roseicoloratus</name>
    <dbReference type="NCBI Taxonomy" id="2508722"/>
    <lineage>
        <taxon>Bacteria</taxon>
        <taxon>Bacillati</taxon>
        <taxon>Actinomycetota</taxon>
        <taxon>Actinomycetes</taxon>
        <taxon>Kitasatosporales</taxon>
        <taxon>Streptomycetaceae</taxon>
        <taxon>Streptomyces</taxon>
    </lineage>
</organism>